<protein>
    <submittedName>
        <fullName evidence="8">Cache domain-containing protein</fullName>
    </submittedName>
</protein>
<dbReference type="Proteomes" id="UP000186469">
    <property type="component" value="Unassembled WGS sequence"/>
</dbReference>
<dbReference type="InterPro" id="IPR033479">
    <property type="entry name" value="dCache_1"/>
</dbReference>
<keyword evidence="5 6" id="KW-0472">Membrane</keyword>
<dbReference type="AlphaFoldDB" id="A0A1M7SRC6"/>
<proteinExistence type="predicted"/>
<evidence type="ECO:0000256" key="3">
    <source>
        <dbReference type="ARBA" id="ARBA00022692"/>
    </source>
</evidence>
<evidence type="ECO:0000256" key="1">
    <source>
        <dbReference type="ARBA" id="ARBA00004651"/>
    </source>
</evidence>
<comment type="subcellular location">
    <subcellularLocation>
        <location evidence="1">Cell membrane</location>
        <topology evidence="1">Multi-pass membrane protein</topology>
    </subcellularLocation>
</comment>
<evidence type="ECO:0000259" key="7">
    <source>
        <dbReference type="Pfam" id="PF02743"/>
    </source>
</evidence>
<keyword evidence="3 6" id="KW-0812">Transmembrane</keyword>
<evidence type="ECO:0000256" key="5">
    <source>
        <dbReference type="ARBA" id="ARBA00023136"/>
    </source>
</evidence>
<evidence type="ECO:0000256" key="2">
    <source>
        <dbReference type="ARBA" id="ARBA00022475"/>
    </source>
</evidence>
<sequence length="331" mass="37347">MPIRKKLFRAFNAIIFLLVLTLSFTLFTLWTVLNKDSVKTPVSTIKNENDQASIISEKTSVKVSNSNNIKDQASAIDPQGQIECIEGMINIYLSNIQSTLKYVASLPELKEGLGKFNDYSKITKDILITRENITPAAQKVFDIFQHLKKSNPVIYLIYAGYKDSSLVEYPGDTLFPGYNPPMRDWYKDAISSESEISFMQPYVSQDHTFVGTMVARIKDKQGEVVGVVGIDFDLSGLLDKLNNILPRDKSYLIVLDQTETVISDFSNPYNAGKTVKDLNNPFLNKIASTKEGFFEHKVENQLFNVNVFTSKSTGWIIAVVEKSSKKNWFAF</sequence>
<organism evidence="8 9">
    <name type="scientific">Desulfovibrio litoralis DSM 11393</name>
    <dbReference type="NCBI Taxonomy" id="1121455"/>
    <lineage>
        <taxon>Bacteria</taxon>
        <taxon>Pseudomonadati</taxon>
        <taxon>Thermodesulfobacteriota</taxon>
        <taxon>Desulfovibrionia</taxon>
        <taxon>Desulfovibrionales</taxon>
        <taxon>Desulfovibrionaceae</taxon>
        <taxon>Desulfovibrio</taxon>
    </lineage>
</organism>
<dbReference type="CDD" id="cd18773">
    <property type="entry name" value="PDC1_HK_sensor"/>
    <property type="match status" value="1"/>
</dbReference>
<dbReference type="OrthoDB" id="5348717at2"/>
<keyword evidence="4 6" id="KW-1133">Transmembrane helix</keyword>
<dbReference type="GO" id="GO:0005886">
    <property type="term" value="C:plasma membrane"/>
    <property type="evidence" value="ECO:0007669"/>
    <property type="project" value="UniProtKB-SubCell"/>
</dbReference>
<reference evidence="8 9" key="1">
    <citation type="submission" date="2016-12" db="EMBL/GenBank/DDBJ databases">
        <authorList>
            <person name="Song W.-J."/>
            <person name="Kurnit D.M."/>
        </authorList>
    </citation>
    <scope>NUCLEOTIDE SEQUENCE [LARGE SCALE GENOMIC DNA]</scope>
    <source>
        <strain evidence="8 9">DSM 11393</strain>
    </source>
</reference>
<keyword evidence="9" id="KW-1185">Reference proteome</keyword>
<dbReference type="STRING" id="1121455.SAMN02745728_01190"/>
<evidence type="ECO:0000256" key="4">
    <source>
        <dbReference type="ARBA" id="ARBA00022989"/>
    </source>
</evidence>
<keyword evidence="2" id="KW-1003">Cell membrane</keyword>
<dbReference type="Gene3D" id="3.30.450.20">
    <property type="entry name" value="PAS domain"/>
    <property type="match status" value="2"/>
</dbReference>
<dbReference type="RefSeq" id="WP_072696872.1">
    <property type="nucleotide sequence ID" value="NZ_FRDI01000004.1"/>
</dbReference>
<evidence type="ECO:0000313" key="8">
    <source>
        <dbReference type="EMBL" id="SHN61103.1"/>
    </source>
</evidence>
<feature type="domain" description="Cache" evidence="7">
    <location>
        <begin position="92"/>
        <end position="320"/>
    </location>
</feature>
<dbReference type="EMBL" id="FRDI01000004">
    <property type="protein sequence ID" value="SHN61103.1"/>
    <property type="molecule type" value="Genomic_DNA"/>
</dbReference>
<feature type="transmembrane region" description="Helical" evidence="6">
    <location>
        <begin position="12"/>
        <end position="33"/>
    </location>
</feature>
<accession>A0A1M7SRC6</accession>
<gene>
    <name evidence="8" type="ORF">SAMN02745728_01190</name>
</gene>
<evidence type="ECO:0000313" key="9">
    <source>
        <dbReference type="Proteomes" id="UP000186469"/>
    </source>
</evidence>
<name>A0A1M7SRC6_9BACT</name>
<evidence type="ECO:0000256" key="6">
    <source>
        <dbReference type="SAM" id="Phobius"/>
    </source>
</evidence>
<dbReference type="InterPro" id="IPR029151">
    <property type="entry name" value="Sensor-like_sf"/>
</dbReference>
<dbReference type="Pfam" id="PF02743">
    <property type="entry name" value="dCache_1"/>
    <property type="match status" value="1"/>
</dbReference>
<dbReference type="SUPFAM" id="SSF103190">
    <property type="entry name" value="Sensory domain-like"/>
    <property type="match status" value="1"/>
</dbReference>